<dbReference type="Proteomes" id="UP000434209">
    <property type="component" value="Chromosome 2"/>
</dbReference>
<organism evidence="1 2">
    <name type="scientific">Paraburkholderia acidiphila</name>
    <dbReference type="NCBI Taxonomy" id="2571747"/>
    <lineage>
        <taxon>Bacteria</taxon>
        <taxon>Pseudomonadati</taxon>
        <taxon>Pseudomonadota</taxon>
        <taxon>Betaproteobacteria</taxon>
        <taxon>Burkholderiales</taxon>
        <taxon>Burkholderiaceae</taxon>
        <taxon>Paraburkholderia</taxon>
    </lineage>
</organism>
<proteinExistence type="predicted"/>
<dbReference type="OrthoDB" id="9135448at2"/>
<evidence type="ECO:0000313" key="2">
    <source>
        <dbReference type="Proteomes" id="UP000434209"/>
    </source>
</evidence>
<sequence>MADTLDFVIRQGANWADQFVAANDISKKPYNFTGATVHARLKSPQAGVTPVELTSYLTVTPLAGKLRWNLPFSALSAFPFPLGAPVILPDRIPAYVIAFYDFGTQWSSENIAPLLGGRLLVIPSTLSPF</sequence>
<reference evidence="1 2" key="1">
    <citation type="submission" date="2019-12" db="EMBL/GenBank/DDBJ databases">
        <title>Paraburkholderia acidiphila 7Q-K02 sp. nov and Paraburkholderia acidisoli DHF22 sp. nov., two strains isolated from forest soil.</title>
        <authorList>
            <person name="Gao Z."/>
            <person name="Qiu L."/>
        </authorList>
    </citation>
    <scope>NUCLEOTIDE SEQUENCE [LARGE SCALE GENOMIC DNA]</scope>
    <source>
        <strain evidence="1 2">7Q-K02</strain>
    </source>
</reference>
<dbReference type="KEGG" id="pacp:FAZ97_17550"/>
<dbReference type="RefSeq" id="WP_158759722.1">
    <property type="nucleotide sequence ID" value="NZ_CP046910.1"/>
</dbReference>
<accession>A0A7Z2JAI4</accession>
<dbReference type="EMBL" id="CP046910">
    <property type="protein sequence ID" value="QGZ56768.1"/>
    <property type="molecule type" value="Genomic_DNA"/>
</dbReference>
<name>A0A7Z2JAI4_9BURK</name>
<evidence type="ECO:0000313" key="1">
    <source>
        <dbReference type="EMBL" id="QGZ56768.1"/>
    </source>
</evidence>
<dbReference type="AlphaFoldDB" id="A0A7Z2JAI4"/>
<protein>
    <submittedName>
        <fullName evidence="1">Uncharacterized protein</fullName>
    </submittedName>
</protein>
<keyword evidence="2" id="KW-1185">Reference proteome</keyword>
<gene>
    <name evidence="1" type="ORF">FAZ97_17550</name>
</gene>